<dbReference type="EMBL" id="CP119317">
    <property type="protein sequence ID" value="WEK54618.1"/>
    <property type="molecule type" value="Genomic_DNA"/>
</dbReference>
<protein>
    <submittedName>
        <fullName evidence="2">Uncharacterized protein</fullName>
    </submittedName>
</protein>
<keyword evidence="1" id="KW-0732">Signal</keyword>
<dbReference type="AlphaFoldDB" id="A0AA95F0D6"/>
<gene>
    <name evidence="2" type="ORF">P0Y55_00635</name>
</gene>
<evidence type="ECO:0000256" key="1">
    <source>
        <dbReference type="SAM" id="SignalP"/>
    </source>
</evidence>
<name>A0AA95F0D6_9BACL</name>
<dbReference type="Proteomes" id="UP001178662">
    <property type="component" value="Chromosome"/>
</dbReference>
<reference evidence="2" key="1">
    <citation type="submission" date="2023-03" db="EMBL/GenBank/DDBJ databases">
        <title>Andean soil-derived lignocellulolytic bacterial consortium as a source of novel taxa and putative plastic-active enzymes.</title>
        <authorList>
            <person name="Diaz-Garcia L."/>
            <person name="Chuvochina M."/>
            <person name="Feuerriegel G."/>
            <person name="Bunk B."/>
            <person name="Sproer C."/>
            <person name="Streit W.R."/>
            <person name="Rodriguez L.M."/>
            <person name="Overmann J."/>
            <person name="Jimenez D.J."/>
        </authorList>
    </citation>
    <scope>NUCLEOTIDE SEQUENCE</scope>
    <source>
        <strain evidence="2">MAG 2441</strain>
    </source>
</reference>
<organism evidence="2 3">
    <name type="scientific">Candidatus Cohnella colombiensis</name>
    <dbReference type="NCBI Taxonomy" id="3121368"/>
    <lineage>
        <taxon>Bacteria</taxon>
        <taxon>Bacillati</taxon>
        <taxon>Bacillota</taxon>
        <taxon>Bacilli</taxon>
        <taxon>Bacillales</taxon>
        <taxon>Paenibacillaceae</taxon>
        <taxon>Cohnella</taxon>
    </lineage>
</organism>
<feature type="signal peptide" evidence="1">
    <location>
        <begin position="1"/>
        <end position="25"/>
    </location>
</feature>
<sequence length="304" mass="32832">MKKKFMLMGAGLALGSALLVTSAFAGIGGAKGYEAYKAAIKQTATVSNATHQVTLSVRDNGNELLNVKSTMKRDEATQSFSGIAAITAGTTVQTIDFHNQEGKNILKNSNSDTYYVIAESGHKEQMSKYKGWEDSAHNQVLENIVDTLVGNLKNYVVLGNTAGAHQTVTVSLRGSQIPSAANVIGSLIVKEALNRDHSQEDMDWQKIGNNPLGLDVKQIAAHFPKLSQEVNIDEVALHATIDENNYIMNQEIDFTISGKDASGQAHNVIISIDIDMSDINSTIPDIIDLTGKNIKTIKSSDFDH</sequence>
<proteinExistence type="predicted"/>
<evidence type="ECO:0000313" key="2">
    <source>
        <dbReference type="EMBL" id="WEK54618.1"/>
    </source>
</evidence>
<accession>A0AA95F0D6</accession>
<keyword evidence="3" id="KW-1185">Reference proteome</keyword>
<evidence type="ECO:0000313" key="3">
    <source>
        <dbReference type="Proteomes" id="UP001178662"/>
    </source>
</evidence>
<feature type="chain" id="PRO_5041635971" evidence="1">
    <location>
        <begin position="26"/>
        <end position="304"/>
    </location>
</feature>